<gene>
    <name evidence="2" type="ORF">Tco_1030726</name>
</gene>
<dbReference type="Proteomes" id="UP001151760">
    <property type="component" value="Unassembled WGS sequence"/>
</dbReference>
<keyword evidence="3" id="KW-1185">Reference proteome</keyword>
<comment type="caution">
    <text evidence="2">The sequence shown here is derived from an EMBL/GenBank/DDBJ whole genome shotgun (WGS) entry which is preliminary data.</text>
</comment>
<evidence type="ECO:0000313" key="3">
    <source>
        <dbReference type="Proteomes" id="UP001151760"/>
    </source>
</evidence>
<organism evidence="2 3">
    <name type="scientific">Tanacetum coccineum</name>
    <dbReference type="NCBI Taxonomy" id="301880"/>
    <lineage>
        <taxon>Eukaryota</taxon>
        <taxon>Viridiplantae</taxon>
        <taxon>Streptophyta</taxon>
        <taxon>Embryophyta</taxon>
        <taxon>Tracheophyta</taxon>
        <taxon>Spermatophyta</taxon>
        <taxon>Magnoliopsida</taxon>
        <taxon>eudicotyledons</taxon>
        <taxon>Gunneridae</taxon>
        <taxon>Pentapetalae</taxon>
        <taxon>asterids</taxon>
        <taxon>campanulids</taxon>
        <taxon>Asterales</taxon>
        <taxon>Asteraceae</taxon>
        <taxon>Asteroideae</taxon>
        <taxon>Anthemideae</taxon>
        <taxon>Anthemidinae</taxon>
        <taxon>Tanacetum</taxon>
    </lineage>
</organism>
<sequence>MRHAAEYNIGVLLRNGYTKNEQKRCQNGQNRAQDWKEREKLKPKINSSTCLGFQGARGVGVVRFNAPTLRFDLFHGYWVVEDPLEDALRNGNSSIDAPNPNSFNDPPNVFTHPPQPQNESYSCELCGNDAHYGYDCPLRVPLVYEHEPGYDNFYPQNSPSFPQQYLNCEKCGGPHEDYQCQPWHQNYSELNPCYDSNSYGFDQPTQYSIDHQPQSIQEDLNQQRMNDVLKAVQSLVEKLCQQEQATNLSTHTPEPSRHFNSICYDDDDDEESTIPLNEIISQIPLSNAITPVLPTMEPEDSLSMGDEHLSTIPEKESDEFIKSSVEDLVPIPSESEDTPGSDSECNDFSPINILEGKSVTFSNPLFDSNDDFTSSDDESLSDEDVLEDNVKIYSNPLFEFDDEYISSDENPLQFISRQGDILLLDKLLNDDPSSPLPPKELKFEELKDTILNLPPKVFLDRNSRNLEDEPDKDDLESMVKVFDPGIHKEIISLTYDCPDYEDSRARGFVHRSLELLSLACLYMGIQYPRSY</sequence>
<protein>
    <recommendedName>
        <fullName evidence="4">CCHC-type domain-containing protein</fullName>
    </recommendedName>
</protein>
<evidence type="ECO:0000256" key="1">
    <source>
        <dbReference type="SAM" id="MobiDB-lite"/>
    </source>
</evidence>
<accession>A0ABQ5G7I9</accession>
<reference evidence="2" key="2">
    <citation type="submission" date="2022-01" db="EMBL/GenBank/DDBJ databases">
        <authorList>
            <person name="Yamashiro T."/>
            <person name="Shiraishi A."/>
            <person name="Satake H."/>
            <person name="Nakayama K."/>
        </authorList>
    </citation>
    <scope>NUCLEOTIDE SEQUENCE</scope>
</reference>
<name>A0ABQ5G7I9_9ASTR</name>
<evidence type="ECO:0000313" key="2">
    <source>
        <dbReference type="EMBL" id="GJT71440.1"/>
    </source>
</evidence>
<reference evidence="2" key="1">
    <citation type="journal article" date="2022" name="Int. J. Mol. Sci.">
        <title>Draft Genome of Tanacetum Coccineum: Genomic Comparison of Closely Related Tanacetum-Family Plants.</title>
        <authorList>
            <person name="Yamashiro T."/>
            <person name="Shiraishi A."/>
            <person name="Nakayama K."/>
            <person name="Satake H."/>
        </authorList>
    </citation>
    <scope>NUCLEOTIDE SEQUENCE</scope>
</reference>
<dbReference type="EMBL" id="BQNB010018167">
    <property type="protein sequence ID" value="GJT71440.1"/>
    <property type="molecule type" value="Genomic_DNA"/>
</dbReference>
<proteinExistence type="predicted"/>
<feature type="region of interest" description="Disordered" evidence="1">
    <location>
        <begin position="330"/>
        <end position="349"/>
    </location>
</feature>
<evidence type="ECO:0008006" key="4">
    <source>
        <dbReference type="Google" id="ProtNLM"/>
    </source>
</evidence>